<evidence type="ECO:0000313" key="2">
    <source>
        <dbReference type="Proteomes" id="UP000321558"/>
    </source>
</evidence>
<protein>
    <recommendedName>
        <fullName evidence="3">Capsid protein</fullName>
    </recommendedName>
</protein>
<reference evidence="1 2" key="1">
    <citation type="submission" date="2019-07" db="EMBL/GenBank/DDBJ databases">
        <title>Whole genome shotgun sequence of Oceanobacillus sojae NBRC 105379.</title>
        <authorList>
            <person name="Hosoyama A."/>
            <person name="Uohara A."/>
            <person name="Ohji S."/>
            <person name="Ichikawa N."/>
        </authorList>
    </citation>
    <scope>NUCLEOTIDE SEQUENCE [LARGE SCALE GENOMIC DNA]</scope>
    <source>
        <strain evidence="1 2">NBRC 105379</strain>
    </source>
</reference>
<accession>A0A511ZII0</accession>
<comment type="caution">
    <text evidence="1">The sequence shown here is derived from an EMBL/GenBank/DDBJ whole genome shotgun (WGS) entry which is preliminary data.</text>
</comment>
<dbReference type="Pfam" id="PF12691">
    <property type="entry name" value="Phage_tail_terminator_6"/>
    <property type="match status" value="1"/>
</dbReference>
<dbReference type="OrthoDB" id="2928533at2"/>
<dbReference type="InterPro" id="IPR024411">
    <property type="entry name" value="Tail_terminator_phage"/>
</dbReference>
<dbReference type="EMBL" id="BJYM01000007">
    <property type="protein sequence ID" value="GEN87251.1"/>
    <property type="molecule type" value="Genomic_DNA"/>
</dbReference>
<sequence length="136" mass="15569">MDFLERLVDEVNSIDRLPIRCEPGYLGEAESFVVYPIPGSRVVNEYYNGVKDQQLNYEFAMKSKIPGNIHNTLWVVQNALEQIESINSNDGSFEFDELIITNKPFINQADSQGWFVFLLDIQAKITTFNKESVKNG</sequence>
<gene>
    <name evidence="1" type="ORF">OSO01_19900</name>
</gene>
<evidence type="ECO:0008006" key="3">
    <source>
        <dbReference type="Google" id="ProtNLM"/>
    </source>
</evidence>
<name>A0A511ZII0_9BACI</name>
<keyword evidence="2" id="KW-1185">Reference proteome</keyword>
<evidence type="ECO:0000313" key="1">
    <source>
        <dbReference type="EMBL" id="GEN87251.1"/>
    </source>
</evidence>
<dbReference type="AlphaFoldDB" id="A0A511ZII0"/>
<organism evidence="1 2">
    <name type="scientific">Oceanobacillus sojae</name>
    <dbReference type="NCBI Taxonomy" id="582851"/>
    <lineage>
        <taxon>Bacteria</taxon>
        <taxon>Bacillati</taxon>
        <taxon>Bacillota</taxon>
        <taxon>Bacilli</taxon>
        <taxon>Bacillales</taxon>
        <taxon>Bacillaceae</taxon>
        <taxon>Oceanobacillus</taxon>
    </lineage>
</organism>
<dbReference type="RefSeq" id="WP_147210241.1">
    <property type="nucleotide sequence ID" value="NZ_BJYM01000007.1"/>
</dbReference>
<proteinExistence type="predicted"/>
<dbReference type="Proteomes" id="UP000321558">
    <property type="component" value="Unassembled WGS sequence"/>
</dbReference>